<name>A0A6N7LPE8_9GAMM</name>
<organism evidence="7 8">
    <name type="scientific">Alcanivorax sediminis</name>
    <dbReference type="NCBI Taxonomy" id="2663008"/>
    <lineage>
        <taxon>Bacteria</taxon>
        <taxon>Pseudomonadati</taxon>
        <taxon>Pseudomonadota</taxon>
        <taxon>Gammaproteobacteria</taxon>
        <taxon>Oceanospirillales</taxon>
        <taxon>Alcanivoracaceae</taxon>
        <taxon>Alcanivorax</taxon>
    </lineage>
</organism>
<dbReference type="PANTHER" id="PTHR42953:SF3">
    <property type="entry name" value="HIGH-AFFINITY ZINC UPTAKE SYSTEM PROTEIN ZNUA"/>
    <property type="match status" value="1"/>
</dbReference>
<evidence type="ECO:0000256" key="3">
    <source>
        <dbReference type="ARBA" id="ARBA00022448"/>
    </source>
</evidence>
<dbReference type="Pfam" id="PF01297">
    <property type="entry name" value="ZnuA"/>
    <property type="match status" value="1"/>
</dbReference>
<dbReference type="SUPFAM" id="SSF53807">
    <property type="entry name" value="Helical backbone' metal receptor"/>
    <property type="match status" value="1"/>
</dbReference>
<comment type="caution">
    <text evidence="7">The sequence shown here is derived from an EMBL/GenBank/DDBJ whole genome shotgun (WGS) entry which is preliminary data.</text>
</comment>
<keyword evidence="3" id="KW-0813">Transport</keyword>
<comment type="similarity">
    <text evidence="1">Belongs to the bacterial solute-binding protein 9 family.</text>
</comment>
<sequence>MRRLWLTSLLLLCSPAWSQTIVASVEPLSKLIRSLYGPEVEVVTLMQANQNPHQLALSPRQAMLVKQADLMVWLGAAVEAPLAPLVARRDRPAVALLDLPDVVRRDGGGHDHEGHGDDHAQDNAYLDPHLWLSVANMILLSDAIAAAMPTGLADLQPAQWQEQARQRQQNLRDRVASFAAVPWLTYHHPWGYLTDPLGLAEPVVVSQQLDAGPGSRRFVALAAEIRERGVQCMVREPEARTAMLQRLCAGCRVEALDPLGRDQPALSYLDWLDHLGSGFERCLQERK</sequence>
<feature type="chain" id="PRO_5026940984" description="High-affinity zinc uptake system protein ZnuA" evidence="6">
    <location>
        <begin position="19"/>
        <end position="287"/>
    </location>
</feature>
<dbReference type="Gene3D" id="3.40.50.1980">
    <property type="entry name" value="Nitrogenase molybdenum iron protein domain"/>
    <property type="match status" value="2"/>
</dbReference>
<protein>
    <recommendedName>
        <fullName evidence="2">High-affinity zinc uptake system protein ZnuA</fullName>
    </recommendedName>
</protein>
<evidence type="ECO:0000256" key="5">
    <source>
        <dbReference type="ARBA" id="ARBA00022906"/>
    </source>
</evidence>
<proteinExistence type="inferred from homology"/>
<dbReference type="PANTHER" id="PTHR42953">
    <property type="entry name" value="HIGH-AFFINITY ZINC UPTAKE SYSTEM PROTEIN ZNUA-RELATED"/>
    <property type="match status" value="1"/>
</dbReference>
<dbReference type="EMBL" id="WIRE01000001">
    <property type="protein sequence ID" value="MQX52049.1"/>
    <property type="molecule type" value="Genomic_DNA"/>
</dbReference>
<dbReference type="AlphaFoldDB" id="A0A6N7LPE8"/>
<dbReference type="RefSeq" id="WP_153498797.1">
    <property type="nucleotide sequence ID" value="NZ_WIRE01000001.1"/>
</dbReference>
<dbReference type="InterPro" id="IPR050492">
    <property type="entry name" value="Bact_metal-bind_prot9"/>
</dbReference>
<keyword evidence="5" id="KW-0406">Ion transport</keyword>
<keyword evidence="4 6" id="KW-0732">Signal</keyword>
<evidence type="ECO:0000313" key="7">
    <source>
        <dbReference type="EMBL" id="MQX52049.1"/>
    </source>
</evidence>
<dbReference type="GO" id="GO:0006829">
    <property type="term" value="P:zinc ion transport"/>
    <property type="evidence" value="ECO:0007669"/>
    <property type="project" value="UniProtKB-KW"/>
</dbReference>
<dbReference type="GO" id="GO:0046872">
    <property type="term" value="F:metal ion binding"/>
    <property type="evidence" value="ECO:0007669"/>
    <property type="project" value="InterPro"/>
</dbReference>
<gene>
    <name evidence="7" type="ORF">GFN93_02240</name>
</gene>
<evidence type="ECO:0000256" key="2">
    <source>
        <dbReference type="ARBA" id="ARBA00015915"/>
    </source>
</evidence>
<accession>A0A6N7LPE8</accession>
<evidence type="ECO:0000256" key="1">
    <source>
        <dbReference type="ARBA" id="ARBA00011028"/>
    </source>
</evidence>
<feature type="signal peptide" evidence="6">
    <location>
        <begin position="1"/>
        <end position="18"/>
    </location>
</feature>
<reference evidence="7 8" key="1">
    <citation type="submission" date="2019-10" db="EMBL/GenBank/DDBJ databases">
        <title>Alcanivorax sp.PA15-N-34 draft genome sequence.</title>
        <authorList>
            <person name="Liao X."/>
            <person name="Shao Z."/>
        </authorList>
    </citation>
    <scope>NUCLEOTIDE SEQUENCE [LARGE SCALE GENOMIC DNA]</scope>
    <source>
        <strain evidence="7 8">PA15-N-34</strain>
    </source>
</reference>
<keyword evidence="5" id="KW-0862">Zinc</keyword>
<dbReference type="Proteomes" id="UP000469421">
    <property type="component" value="Unassembled WGS sequence"/>
</dbReference>
<keyword evidence="8" id="KW-1185">Reference proteome</keyword>
<keyword evidence="5" id="KW-0864">Zinc transport</keyword>
<evidence type="ECO:0000256" key="4">
    <source>
        <dbReference type="ARBA" id="ARBA00022729"/>
    </source>
</evidence>
<evidence type="ECO:0000256" key="6">
    <source>
        <dbReference type="SAM" id="SignalP"/>
    </source>
</evidence>
<evidence type="ECO:0000313" key="8">
    <source>
        <dbReference type="Proteomes" id="UP000469421"/>
    </source>
</evidence>
<dbReference type="InterPro" id="IPR006127">
    <property type="entry name" value="ZnuA-like"/>
</dbReference>